<organism evidence="2 3">
    <name type="scientific">Bradyrhizobium pachyrhizi</name>
    <dbReference type="NCBI Taxonomy" id="280333"/>
    <lineage>
        <taxon>Bacteria</taxon>
        <taxon>Pseudomonadati</taxon>
        <taxon>Pseudomonadota</taxon>
        <taxon>Alphaproteobacteria</taxon>
        <taxon>Hyphomicrobiales</taxon>
        <taxon>Nitrobacteraceae</taxon>
        <taxon>Bradyrhizobium</taxon>
    </lineage>
</organism>
<reference evidence="2 3" key="1">
    <citation type="submission" date="2019-12" db="EMBL/GenBank/DDBJ databases">
        <title>Draft genome sequences Bradyrhizobium cajani AMBPC1010, Bradyrhizobium pachyrhizi AMBPC1040 and Bradyrhizobium yuanmingense ALSPC3051, three plant growth promoting strains isolated from nodules of Cajanus cajan L. in Dominican Republic.</title>
        <authorList>
            <person name="Flores-Felix J.D."/>
            <person name="Araujo J."/>
            <person name="Diaz-Alcantara C."/>
            <person name="Gonzalez-Andres F."/>
            <person name="Velazquez E."/>
        </authorList>
    </citation>
    <scope>NUCLEOTIDE SEQUENCE [LARGE SCALE GENOMIC DNA]</scope>
    <source>
        <strain evidence="2 3">1040</strain>
    </source>
</reference>
<proteinExistence type="predicted"/>
<sequence length="288" mass="32222">MVGRSALWSCLGLLLISLVEPAIMSCLVRAKYDPLVHDDPLAHKVKSTWRAQDGESAEKIIANVSKVAHFVPRMWGVARGANGTEYVLFSWTRHADNRSHEEYAITWKTAPDGTIKIDSPYAKPIEIGWRAFALSLIADEIKDSEKDVNRRFLHDQANFNFVTTVQGKLGDLLRLGCCTIVDSVGVDYSPKVNEEQTTKGDSWCVVLLVNCNIPGPDFCIRHGVIAFEKREGQDWEAKSFFATRIAAFPPGSWFDCIEPNEHEGYTDGEKAQKASTNERREQLRGAAH</sequence>
<gene>
    <name evidence="2" type="ORF">GPL21_34830</name>
</gene>
<evidence type="ECO:0000313" key="2">
    <source>
        <dbReference type="EMBL" id="MVT70256.1"/>
    </source>
</evidence>
<dbReference type="EMBL" id="WQNF01000040">
    <property type="protein sequence ID" value="MVT70256.1"/>
    <property type="molecule type" value="Genomic_DNA"/>
</dbReference>
<name>A0A844SW71_9BRAD</name>
<comment type="caution">
    <text evidence="2">The sequence shown here is derived from an EMBL/GenBank/DDBJ whole genome shotgun (WGS) entry which is preliminary data.</text>
</comment>
<evidence type="ECO:0000313" key="3">
    <source>
        <dbReference type="Proteomes" id="UP000436468"/>
    </source>
</evidence>
<dbReference type="Proteomes" id="UP000436468">
    <property type="component" value="Unassembled WGS sequence"/>
</dbReference>
<keyword evidence="3" id="KW-1185">Reference proteome</keyword>
<dbReference type="AlphaFoldDB" id="A0A844SW71"/>
<evidence type="ECO:0000256" key="1">
    <source>
        <dbReference type="SAM" id="MobiDB-lite"/>
    </source>
</evidence>
<dbReference type="RefSeq" id="WP_157348238.1">
    <property type="nucleotide sequence ID" value="NZ_WQNF01000040.1"/>
</dbReference>
<accession>A0A844SW71</accession>
<feature type="region of interest" description="Disordered" evidence="1">
    <location>
        <begin position="261"/>
        <end position="288"/>
    </location>
</feature>
<protein>
    <submittedName>
        <fullName evidence="2">Nodulate formation efficiency C protein</fullName>
    </submittedName>
</protein>